<evidence type="ECO:0008006" key="10">
    <source>
        <dbReference type="Google" id="ProtNLM"/>
    </source>
</evidence>
<sequence length="230" mass="26103">MNEASHQRLVWTDDDFHHPPDWLSQLHQDYNRNGPVTELPFFIGEDTLALLLEPAYAFGGTLGVYLGDIVWGGAVMFERTDLNEPAFLGNLQQTISDDGLLTEYLDVTPLRRVRTVPIGGSFRQTLERHTRFSQIVRYHDPKGFAIMCFTSAITLAACLLFPIPALVLLTLLHITIYLSVGVKRWTALLAYPSALVQLPLFLYGVSRKSFVWAGRRYEWRSKFDVAVSEN</sequence>
<comment type="caution">
    <text evidence="8">The sequence shown here is derived from an EMBL/GenBank/DDBJ whole genome shotgun (WGS) entry which is preliminary data.</text>
</comment>
<accession>A0AAV3URX2</accession>
<reference evidence="8 9" key="1">
    <citation type="journal article" date="2019" name="Int. J. Syst. Evol. Microbiol.">
        <title>The Global Catalogue of Microorganisms (GCM) 10K type strain sequencing project: providing services to taxonomists for standard genome sequencing and annotation.</title>
        <authorList>
            <consortium name="The Broad Institute Genomics Platform"/>
            <consortium name="The Broad Institute Genome Sequencing Center for Infectious Disease"/>
            <person name="Wu L."/>
            <person name="Ma J."/>
        </authorList>
    </citation>
    <scope>NUCLEOTIDE SEQUENCE [LARGE SCALE GENOMIC DNA]</scope>
    <source>
        <strain evidence="8 9">JCM 17504</strain>
    </source>
</reference>
<dbReference type="EMBL" id="BAABKX010000030">
    <property type="protein sequence ID" value="GAA5065448.1"/>
    <property type="molecule type" value="Genomic_DNA"/>
</dbReference>
<evidence type="ECO:0000256" key="6">
    <source>
        <dbReference type="ARBA" id="ARBA00023136"/>
    </source>
</evidence>
<keyword evidence="2" id="KW-0328">Glycosyltransferase</keyword>
<evidence type="ECO:0000256" key="7">
    <source>
        <dbReference type="SAM" id="Phobius"/>
    </source>
</evidence>
<comment type="subcellular location">
    <subcellularLocation>
        <location evidence="1">Membrane</location>
        <topology evidence="1">Multi-pass membrane protein</topology>
    </subcellularLocation>
</comment>
<organism evidence="8 9">
    <name type="scientific">Haladaptatus pallidirubidus</name>
    <dbReference type="NCBI Taxonomy" id="1008152"/>
    <lineage>
        <taxon>Archaea</taxon>
        <taxon>Methanobacteriati</taxon>
        <taxon>Methanobacteriota</taxon>
        <taxon>Stenosarchaea group</taxon>
        <taxon>Halobacteria</taxon>
        <taxon>Halobacteriales</taxon>
        <taxon>Haladaptataceae</taxon>
        <taxon>Haladaptatus</taxon>
    </lineage>
</organism>
<evidence type="ECO:0000256" key="1">
    <source>
        <dbReference type="ARBA" id="ARBA00004141"/>
    </source>
</evidence>
<name>A0AAV3URX2_9EURY</name>
<evidence type="ECO:0000256" key="3">
    <source>
        <dbReference type="ARBA" id="ARBA00022679"/>
    </source>
</evidence>
<keyword evidence="4 7" id="KW-0812">Transmembrane</keyword>
<proteinExistence type="predicted"/>
<evidence type="ECO:0000256" key="5">
    <source>
        <dbReference type="ARBA" id="ARBA00022989"/>
    </source>
</evidence>
<feature type="transmembrane region" description="Helical" evidence="7">
    <location>
        <begin position="144"/>
        <end position="176"/>
    </location>
</feature>
<dbReference type="Pfam" id="PF13506">
    <property type="entry name" value="Glyco_transf_21"/>
    <property type="match status" value="1"/>
</dbReference>
<feature type="transmembrane region" description="Helical" evidence="7">
    <location>
        <begin position="188"/>
        <end position="206"/>
    </location>
</feature>
<dbReference type="GO" id="GO:0016757">
    <property type="term" value="F:glycosyltransferase activity"/>
    <property type="evidence" value="ECO:0007669"/>
    <property type="project" value="UniProtKB-KW"/>
</dbReference>
<evidence type="ECO:0000256" key="2">
    <source>
        <dbReference type="ARBA" id="ARBA00022676"/>
    </source>
</evidence>
<dbReference type="Proteomes" id="UP001501729">
    <property type="component" value="Unassembled WGS sequence"/>
</dbReference>
<evidence type="ECO:0000313" key="9">
    <source>
        <dbReference type="Proteomes" id="UP001501729"/>
    </source>
</evidence>
<keyword evidence="9" id="KW-1185">Reference proteome</keyword>
<dbReference type="GO" id="GO:0016020">
    <property type="term" value="C:membrane"/>
    <property type="evidence" value="ECO:0007669"/>
    <property type="project" value="UniProtKB-SubCell"/>
</dbReference>
<protein>
    <recommendedName>
        <fullName evidence="10">Glycosyl transferase</fullName>
    </recommendedName>
</protein>
<gene>
    <name evidence="8" type="ORF">GCM10025751_56390</name>
</gene>
<keyword evidence="3" id="KW-0808">Transferase</keyword>
<evidence type="ECO:0000313" key="8">
    <source>
        <dbReference type="EMBL" id="GAA5065448.1"/>
    </source>
</evidence>
<dbReference type="AlphaFoldDB" id="A0AAV3URX2"/>
<dbReference type="InterPro" id="IPR025993">
    <property type="entry name" value="Ceramide_glucosylTrfase"/>
</dbReference>
<keyword evidence="5 7" id="KW-1133">Transmembrane helix</keyword>
<evidence type="ECO:0000256" key="4">
    <source>
        <dbReference type="ARBA" id="ARBA00022692"/>
    </source>
</evidence>
<keyword evidence="6 7" id="KW-0472">Membrane</keyword>